<name>A0AAV6RLF5_SOLSE</name>
<comment type="caution">
    <text evidence="9">The sequence shown here is derived from an EMBL/GenBank/DDBJ whole genome shotgun (WGS) entry which is preliminary data.</text>
</comment>
<dbReference type="InterPro" id="IPR019787">
    <property type="entry name" value="Znf_PHD-finger"/>
</dbReference>
<dbReference type="Pfam" id="PF03172">
    <property type="entry name" value="HSR"/>
    <property type="match status" value="1"/>
</dbReference>
<dbReference type="InterPro" id="IPR000770">
    <property type="entry name" value="SAND_dom"/>
</dbReference>
<feature type="domain" description="PHD-type" evidence="6">
    <location>
        <begin position="438"/>
        <end position="489"/>
    </location>
</feature>
<feature type="region of interest" description="Disordered" evidence="5">
    <location>
        <begin position="274"/>
        <end position="335"/>
    </location>
</feature>
<dbReference type="EMBL" id="JAGKHQ010000011">
    <property type="protein sequence ID" value="KAG7506231.1"/>
    <property type="molecule type" value="Genomic_DNA"/>
</dbReference>
<dbReference type="PANTHER" id="PTHR46386">
    <property type="entry name" value="NUCLEAR BODY PROTEIN SP140"/>
    <property type="match status" value="1"/>
</dbReference>
<dbReference type="PANTHER" id="PTHR46386:SF1">
    <property type="entry name" value="NUCLEAR BODY PROTEIN SP140-LIKE PROTEIN"/>
    <property type="match status" value="1"/>
</dbReference>
<dbReference type="AlphaFoldDB" id="A0AAV6RLF5"/>
<evidence type="ECO:0000259" key="8">
    <source>
        <dbReference type="PROSITE" id="PS51414"/>
    </source>
</evidence>
<feature type="compositionally biased region" description="Basic residues" evidence="5">
    <location>
        <begin position="278"/>
        <end position="291"/>
    </location>
</feature>
<dbReference type="GO" id="GO:0003677">
    <property type="term" value="F:DNA binding"/>
    <property type="evidence" value="ECO:0007669"/>
    <property type="project" value="InterPro"/>
</dbReference>
<keyword evidence="3" id="KW-0862">Zinc</keyword>
<feature type="compositionally biased region" description="Basic and acidic residues" evidence="5">
    <location>
        <begin position="116"/>
        <end position="140"/>
    </location>
</feature>
<feature type="compositionally biased region" description="Basic residues" evidence="5">
    <location>
        <begin position="141"/>
        <end position="151"/>
    </location>
</feature>
<dbReference type="Pfam" id="PF00628">
    <property type="entry name" value="PHD"/>
    <property type="match status" value="1"/>
</dbReference>
<dbReference type="PROSITE" id="PS51414">
    <property type="entry name" value="HSR"/>
    <property type="match status" value="1"/>
</dbReference>
<feature type="domain" description="SAND" evidence="7">
    <location>
        <begin position="192"/>
        <end position="275"/>
    </location>
</feature>
<dbReference type="PROSITE" id="PS50016">
    <property type="entry name" value="ZF_PHD_2"/>
    <property type="match status" value="1"/>
</dbReference>
<evidence type="ECO:0000313" key="10">
    <source>
        <dbReference type="Proteomes" id="UP000693946"/>
    </source>
</evidence>
<reference evidence="9 10" key="1">
    <citation type="journal article" date="2021" name="Sci. Rep.">
        <title>Chromosome anchoring in Senegalese sole (Solea senegalensis) reveals sex-associated markers and genome rearrangements in flatfish.</title>
        <authorList>
            <person name="Guerrero-Cozar I."/>
            <person name="Gomez-Garrido J."/>
            <person name="Berbel C."/>
            <person name="Martinez-Blanch J.F."/>
            <person name="Alioto T."/>
            <person name="Claros M.G."/>
            <person name="Gagnaire P.A."/>
            <person name="Manchado M."/>
        </authorList>
    </citation>
    <scope>NUCLEOTIDE SEQUENCE [LARGE SCALE GENOMIC DNA]</scope>
    <source>
        <strain evidence="9">Sse05_10M</strain>
    </source>
</reference>
<dbReference type="Pfam" id="PF01342">
    <property type="entry name" value="SAND"/>
    <property type="match status" value="2"/>
</dbReference>
<keyword evidence="2 4" id="KW-0863">Zinc-finger</keyword>
<dbReference type="SMART" id="SM00297">
    <property type="entry name" value="BROMO"/>
    <property type="match status" value="1"/>
</dbReference>
<dbReference type="CDD" id="cd04369">
    <property type="entry name" value="Bromodomain"/>
    <property type="match status" value="1"/>
</dbReference>
<evidence type="ECO:0000313" key="9">
    <source>
        <dbReference type="EMBL" id="KAG7506231.1"/>
    </source>
</evidence>
<dbReference type="InterPro" id="IPR004865">
    <property type="entry name" value="HSR_dom"/>
</dbReference>
<dbReference type="InterPro" id="IPR043563">
    <property type="entry name" value="Sp110/Sp140/Sp140L-like"/>
</dbReference>
<evidence type="ECO:0000256" key="2">
    <source>
        <dbReference type="ARBA" id="ARBA00022771"/>
    </source>
</evidence>
<dbReference type="InterPro" id="IPR001487">
    <property type="entry name" value="Bromodomain"/>
</dbReference>
<keyword evidence="1" id="KW-0479">Metal-binding</keyword>
<gene>
    <name evidence="9" type="ORF">JOB18_049984</name>
</gene>
<evidence type="ECO:0000256" key="4">
    <source>
        <dbReference type="PROSITE-ProRule" id="PRU00146"/>
    </source>
</evidence>
<dbReference type="GO" id="GO:0000981">
    <property type="term" value="F:DNA-binding transcription factor activity, RNA polymerase II-specific"/>
    <property type="evidence" value="ECO:0007669"/>
    <property type="project" value="TreeGrafter"/>
</dbReference>
<feature type="domain" description="SAND" evidence="7">
    <location>
        <begin position="331"/>
        <end position="414"/>
    </location>
</feature>
<dbReference type="SMART" id="SM00258">
    <property type="entry name" value="SAND"/>
    <property type="match status" value="2"/>
</dbReference>
<proteinExistence type="predicted"/>
<feature type="compositionally biased region" description="Acidic residues" evidence="5">
    <location>
        <begin position="155"/>
        <end position="165"/>
    </location>
</feature>
<evidence type="ECO:0000256" key="1">
    <source>
        <dbReference type="ARBA" id="ARBA00022723"/>
    </source>
</evidence>
<evidence type="ECO:0000259" key="6">
    <source>
        <dbReference type="PROSITE" id="PS50016"/>
    </source>
</evidence>
<dbReference type="GO" id="GO:0005634">
    <property type="term" value="C:nucleus"/>
    <property type="evidence" value="ECO:0007669"/>
    <property type="project" value="InterPro"/>
</dbReference>
<feature type="compositionally biased region" description="Low complexity" evidence="5">
    <location>
        <begin position="166"/>
        <end position="175"/>
    </location>
</feature>
<evidence type="ECO:0000256" key="3">
    <source>
        <dbReference type="ARBA" id="ARBA00022833"/>
    </source>
</evidence>
<accession>A0AAV6RLF5</accession>
<feature type="domain" description="HSR" evidence="8">
    <location>
        <begin position="1"/>
        <end position="109"/>
    </location>
</feature>
<dbReference type="Pfam" id="PF00439">
    <property type="entry name" value="Bromodomain"/>
    <property type="match status" value="1"/>
</dbReference>
<organism evidence="9 10">
    <name type="scientific">Solea senegalensis</name>
    <name type="common">Senegalese sole</name>
    <dbReference type="NCBI Taxonomy" id="28829"/>
    <lineage>
        <taxon>Eukaryota</taxon>
        <taxon>Metazoa</taxon>
        <taxon>Chordata</taxon>
        <taxon>Craniata</taxon>
        <taxon>Vertebrata</taxon>
        <taxon>Euteleostomi</taxon>
        <taxon>Actinopterygii</taxon>
        <taxon>Neopterygii</taxon>
        <taxon>Teleostei</taxon>
        <taxon>Neoteleostei</taxon>
        <taxon>Acanthomorphata</taxon>
        <taxon>Carangaria</taxon>
        <taxon>Pleuronectiformes</taxon>
        <taxon>Pleuronectoidei</taxon>
        <taxon>Soleidae</taxon>
        <taxon>Solea</taxon>
    </lineage>
</organism>
<dbReference type="PROSITE" id="PS50864">
    <property type="entry name" value="SAND"/>
    <property type="match status" value="2"/>
</dbReference>
<sequence>MNPLDFLEPEQLLRFLHCHKTELSCMEKPETFLNQLRDHNLIPEDSHKKVCRMKSKHNQKQGVYDILDKLEKEQSQHIHLFWTCVFKDTIMNHYPPLRLLRSSLMDGSFQFDTKLPEKVEKKETNERKKKEDDKEEEQGKSVKKRRKRTKRVCYSDDDDDDDEEQPGASSQSAPSQRKKSRKICFQSPLKKGEKSDIWTGLIFKELLPVTCGSQDGTLSRNRLAKGEKCISFQKQWFTPTEFERFAGKGSYKNWKLSIQCNGTPLRNLIQEGHLKPASYKRRNKTKPRLAKKSLFPSTDEEGEQGEEETDDEEDDRHQSSSDITDEDAECEEQTEPDECQVFNVTCRDVAATLHRKRFGSGTRGKCIRTETSWLTPVEFAEVASSSCQTDVSWKRDIKWKEEPINVLIEANILRIHSLLCECRCCRADESALDDQKNDDVCWICKREEVELVMCDHCPRSFHQKCHLPPVDDAVLGDSSPWMCTFCVATQAWRLGDQVETEVALSHLVSPHLMECQYLLLSLYSTDESRKIASISSSAREDSSSVNQTPPWLDSIADNLQAEKYQRIKDFVSDVQHIFTNCASEHQNHPEVPSMVARLKEIFNQRFNSVFNICDRSVGCLH</sequence>
<dbReference type="GO" id="GO:0008270">
    <property type="term" value="F:zinc ion binding"/>
    <property type="evidence" value="ECO:0007669"/>
    <property type="project" value="UniProtKB-KW"/>
</dbReference>
<protein>
    <submittedName>
        <fullName evidence="9">Nuclear body SP140</fullName>
    </submittedName>
</protein>
<feature type="region of interest" description="Disordered" evidence="5">
    <location>
        <begin position="116"/>
        <end position="182"/>
    </location>
</feature>
<evidence type="ECO:0000256" key="5">
    <source>
        <dbReference type="SAM" id="MobiDB-lite"/>
    </source>
</evidence>
<dbReference type="SMART" id="SM00249">
    <property type="entry name" value="PHD"/>
    <property type="match status" value="1"/>
</dbReference>
<evidence type="ECO:0000259" key="7">
    <source>
        <dbReference type="PROSITE" id="PS50864"/>
    </source>
</evidence>
<dbReference type="InterPro" id="IPR001965">
    <property type="entry name" value="Znf_PHD"/>
</dbReference>
<dbReference type="Proteomes" id="UP000693946">
    <property type="component" value="Linkage Group LG19"/>
</dbReference>
<feature type="compositionally biased region" description="Acidic residues" evidence="5">
    <location>
        <begin position="323"/>
        <end position="335"/>
    </location>
</feature>
<keyword evidence="10" id="KW-1185">Reference proteome</keyword>
<feature type="compositionally biased region" description="Acidic residues" evidence="5">
    <location>
        <begin position="298"/>
        <end position="314"/>
    </location>
</feature>